<sequence>MGVEFEEKRGPEFIYTKKDIEEIVARAVEEHVKEKEMIKANVNQSARNICRMMGLSLSGFDFSGSNVNQGCSSRLSEIKKKKKFQRTKKLDKSEVGKVKKVESRRKRIKRNDTMVCGNFRAHRAKISQKKRRQWSAREKLMFLLETLKGTRPKRAPWSYTRFLVLILSHTKGLCQLQTTTNPTLPWLHMNLRNLIRSWTYILIADEIFLKADLLKIMFQR</sequence>
<dbReference type="AlphaFoldDB" id="A0A2N0PUT5"/>
<gene>
    <name evidence="1" type="ORF">RhiirA5_374549</name>
</gene>
<protein>
    <submittedName>
        <fullName evidence="1">Uncharacterized protein</fullName>
    </submittedName>
</protein>
<evidence type="ECO:0000313" key="2">
    <source>
        <dbReference type="Proteomes" id="UP000232722"/>
    </source>
</evidence>
<dbReference type="VEuPathDB" id="FungiDB:FUN_023784"/>
<proteinExistence type="predicted"/>
<dbReference type="Proteomes" id="UP000232722">
    <property type="component" value="Unassembled WGS sequence"/>
</dbReference>
<name>A0A2N0PUT5_9GLOM</name>
<reference evidence="1 2" key="1">
    <citation type="submission" date="2016-04" db="EMBL/GenBank/DDBJ databases">
        <title>Genome analyses suggest a sexual origin of heterokaryosis in a supposedly ancient asexual fungus.</title>
        <authorList>
            <person name="Ropars J."/>
            <person name="Sedzielewska K."/>
            <person name="Noel J."/>
            <person name="Charron P."/>
            <person name="Farinelli L."/>
            <person name="Marton T."/>
            <person name="Kruger M."/>
            <person name="Pelin A."/>
            <person name="Brachmann A."/>
            <person name="Corradi N."/>
        </authorList>
    </citation>
    <scope>NUCLEOTIDE SEQUENCE [LARGE SCALE GENOMIC DNA]</scope>
    <source>
        <strain evidence="1 2">A5</strain>
    </source>
</reference>
<dbReference type="VEuPathDB" id="FungiDB:RhiirFUN_001887"/>
<reference evidence="1 2" key="2">
    <citation type="submission" date="2017-09" db="EMBL/GenBank/DDBJ databases">
        <title>Extensive intraspecific genome diversity in a model arbuscular mycorrhizal fungus.</title>
        <authorList>
            <person name="Chen E.C."/>
            <person name="Morin E."/>
            <person name="Beaudet D."/>
            <person name="Noel J."/>
            <person name="Ndikumana S."/>
            <person name="Charron P."/>
            <person name="St-Onge C."/>
            <person name="Giorgi J."/>
            <person name="Grigoriev I.V."/>
            <person name="Roux C."/>
            <person name="Martin F.M."/>
            <person name="Corradi N."/>
        </authorList>
    </citation>
    <scope>NUCLEOTIDE SEQUENCE [LARGE SCALE GENOMIC DNA]</scope>
    <source>
        <strain evidence="1 2">A5</strain>
    </source>
</reference>
<organism evidence="1 2">
    <name type="scientific">Rhizophagus irregularis</name>
    <dbReference type="NCBI Taxonomy" id="588596"/>
    <lineage>
        <taxon>Eukaryota</taxon>
        <taxon>Fungi</taxon>
        <taxon>Fungi incertae sedis</taxon>
        <taxon>Mucoromycota</taxon>
        <taxon>Glomeromycotina</taxon>
        <taxon>Glomeromycetes</taxon>
        <taxon>Glomerales</taxon>
        <taxon>Glomeraceae</taxon>
        <taxon>Rhizophagus</taxon>
    </lineage>
</organism>
<dbReference type="VEuPathDB" id="FungiDB:RhiirA1_459552"/>
<evidence type="ECO:0000313" key="1">
    <source>
        <dbReference type="EMBL" id="PKC10559.1"/>
    </source>
</evidence>
<accession>A0A2N0PUT5</accession>
<comment type="caution">
    <text evidence="1">The sequence shown here is derived from an EMBL/GenBank/DDBJ whole genome shotgun (WGS) entry which is preliminary data.</text>
</comment>
<dbReference type="EMBL" id="LLXJ01000372">
    <property type="protein sequence ID" value="PKC10559.1"/>
    <property type="molecule type" value="Genomic_DNA"/>
</dbReference>